<evidence type="ECO:0000313" key="2">
    <source>
        <dbReference type="EMBL" id="KAJ7353175.1"/>
    </source>
</evidence>
<sequence length="357" mass="39392">MPLSLSPALAAFVVITVDPVATLHALNDPIATAAAREMTPQKYVGYVSKAIDVFDGKAQYHTYAIQFTSPTIPAACESDGISADMCTPVFPATEHLHGRAPLHPRRALPWSGCQQPSFMRSIVRVPVKLEDDSVAILLQPDDAIRHRRILAEEDERRRLSLHASQSSFAEKPGARGSYVEFSDLDAYLGDFPCPIDLVDGSYEDEERYYAELVQANRPPDTSVVVNVSYDLSQVTELLDPLHFFEEKRQLKALIAESRACSSSIIKCPISESQLEVDIIAEHPATNGIETGNEIKTPVYPGTLSSLLKYRQLPELLSTIRIPSSLIREVATTSQRLGCRLAQINSLAQSWMASSWVI</sequence>
<accession>A0AAD7EWJ9</accession>
<organism evidence="2 3">
    <name type="scientific">Mycena albidolilacea</name>
    <dbReference type="NCBI Taxonomy" id="1033008"/>
    <lineage>
        <taxon>Eukaryota</taxon>
        <taxon>Fungi</taxon>
        <taxon>Dikarya</taxon>
        <taxon>Basidiomycota</taxon>
        <taxon>Agaricomycotina</taxon>
        <taxon>Agaricomycetes</taxon>
        <taxon>Agaricomycetidae</taxon>
        <taxon>Agaricales</taxon>
        <taxon>Marasmiineae</taxon>
        <taxon>Mycenaceae</taxon>
        <taxon>Mycena</taxon>
    </lineage>
</organism>
<evidence type="ECO:0000313" key="3">
    <source>
        <dbReference type="Proteomes" id="UP001218218"/>
    </source>
</evidence>
<reference evidence="2" key="1">
    <citation type="submission" date="2023-03" db="EMBL/GenBank/DDBJ databases">
        <title>Massive genome expansion in bonnet fungi (Mycena s.s.) driven by repeated elements and novel gene families across ecological guilds.</title>
        <authorList>
            <consortium name="Lawrence Berkeley National Laboratory"/>
            <person name="Harder C.B."/>
            <person name="Miyauchi S."/>
            <person name="Viragh M."/>
            <person name="Kuo A."/>
            <person name="Thoen E."/>
            <person name="Andreopoulos B."/>
            <person name="Lu D."/>
            <person name="Skrede I."/>
            <person name="Drula E."/>
            <person name="Henrissat B."/>
            <person name="Morin E."/>
            <person name="Kohler A."/>
            <person name="Barry K."/>
            <person name="LaButti K."/>
            <person name="Morin E."/>
            <person name="Salamov A."/>
            <person name="Lipzen A."/>
            <person name="Mereny Z."/>
            <person name="Hegedus B."/>
            <person name="Baldrian P."/>
            <person name="Stursova M."/>
            <person name="Weitz H."/>
            <person name="Taylor A."/>
            <person name="Grigoriev I.V."/>
            <person name="Nagy L.G."/>
            <person name="Martin F."/>
            <person name="Kauserud H."/>
        </authorList>
    </citation>
    <scope>NUCLEOTIDE SEQUENCE</scope>
    <source>
        <strain evidence="2">CBHHK002</strain>
    </source>
</reference>
<feature type="signal peptide" evidence="1">
    <location>
        <begin position="1"/>
        <end position="25"/>
    </location>
</feature>
<dbReference type="EMBL" id="JARIHO010000011">
    <property type="protein sequence ID" value="KAJ7353175.1"/>
    <property type="molecule type" value="Genomic_DNA"/>
</dbReference>
<keyword evidence="1" id="KW-0732">Signal</keyword>
<keyword evidence="3" id="KW-1185">Reference proteome</keyword>
<dbReference type="AlphaFoldDB" id="A0AAD7EWJ9"/>
<protein>
    <submittedName>
        <fullName evidence="2">Uncharacterized protein</fullName>
    </submittedName>
</protein>
<comment type="caution">
    <text evidence="2">The sequence shown here is derived from an EMBL/GenBank/DDBJ whole genome shotgun (WGS) entry which is preliminary data.</text>
</comment>
<gene>
    <name evidence="2" type="ORF">DFH08DRAFT_856100</name>
</gene>
<name>A0AAD7EWJ9_9AGAR</name>
<feature type="chain" id="PRO_5042048872" evidence="1">
    <location>
        <begin position="26"/>
        <end position="357"/>
    </location>
</feature>
<dbReference type="Proteomes" id="UP001218218">
    <property type="component" value="Unassembled WGS sequence"/>
</dbReference>
<evidence type="ECO:0000256" key="1">
    <source>
        <dbReference type="SAM" id="SignalP"/>
    </source>
</evidence>
<proteinExistence type="predicted"/>